<dbReference type="PANTHER" id="PTHR42648:SF28">
    <property type="entry name" value="TRANSPOSON-ENCODED PROTEIN WITH RIBONUCLEASE H-LIKE AND RETROVIRUS ZINC FINGER-LIKE DOMAINS"/>
    <property type="match status" value="1"/>
</dbReference>
<dbReference type="SUPFAM" id="SSF53098">
    <property type="entry name" value="Ribonuclease H-like"/>
    <property type="match status" value="1"/>
</dbReference>
<dbReference type="GO" id="GO:0003676">
    <property type="term" value="F:nucleic acid binding"/>
    <property type="evidence" value="ECO:0007669"/>
    <property type="project" value="InterPro"/>
</dbReference>
<organism evidence="3 4">
    <name type="scientific">Prunus dulcis</name>
    <name type="common">Almond</name>
    <name type="synonym">Amygdalus dulcis</name>
    <dbReference type="NCBI Taxonomy" id="3755"/>
    <lineage>
        <taxon>Eukaryota</taxon>
        <taxon>Viridiplantae</taxon>
        <taxon>Streptophyta</taxon>
        <taxon>Embryophyta</taxon>
        <taxon>Tracheophyta</taxon>
        <taxon>Spermatophyta</taxon>
        <taxon>Magnoliopsida</taxon>
        <taxon>eudicotyledons</taxon>
        <taxon>Gunneridae</taxon>
        <taxon>Pentapetalae</taxon>
        <taxon>rosids</taxon>
        <taxon>fabids</taxon>
        <taxon>Rosales</taxon>
        <taxon>Rosaceae</taxon>
        <taxon>Amygdaloideae</taxon>
        <taxon>Amygdaleae</taxon>
        <taxon>Prunus</taxon>
    </lineage>
</organism>
<evidence type="ECO:0000256" key="1">
    <source>
        <dbReference type="SAM" id="MobiDB-lite"/>
    </source>
</evidence>
<dbReference type="GO" id="GO:0015074">
    <property type="term" value="P:DNA integration"/>
    <property type="evidence" value="ECO:0007669"/>
    <property type="project" value="InterPro"/>
</dbReference>
<dbReference type="PROSITE" id="PS50994">
    <property type="entry name" value="INTEGRASE"/>
    <property type="match status" value="1"/>
</dbReference>
<evidence type="ECO:0000313" key="4">
    <source>
        <dbReference type="Proteomes" id="UP001054821"/>
    </source>
</evidence>
<feature type="region of interest" description="Disordered" evidence="1">
    <location>
        <begin position="92"/>
        <end position="127"/>
    </location>
</feature>
<dbReference type="Gene3D" id="3.30.420.10">
    <property type="entry name" value="Ribonuclease H-like superfamily/Ribonuclease H"/>
    <property type="match status" value="1"/>
</dbReference>
<protein>
    <recommendedName>
        <fullName evidence="2">Integrase catalytic domain-containing protein</fullName>
    </recommendedName>
</protein>
<name>A0AAD4WF31_PRUDU</name>
<evidence type="ECO:0000259" key="2">
    <source>
        <dbReference type="PROSITE" id="PS50994"/>
    </source>
</evidence>
<comment type="caution">
    <text evidence="3">The sequence shown here is derived from an EMBL/GenBank/DDBJ whole genome shotgun (WGS) entry which is preliminary data.</text>
</comment>
<dbReference type="InterPro" id="IPR001584">
    <property type="entry name" value="Integrase_cat-core"/>
</dbReference>
<dbReference type="AlphaFoldDB" id="A0AAD4WF31"/>
<reference evidence="3 4" key="1">
    <citation type="journal article" date="2022" name="G3 (Bethesda)">
        <title>Whole-genome sequence and methylome profiling of the almond [Prunus dulcis (Mill.) D.A. Webb] cultivar 'Nonpareil'.</title>
        <authorList>
            <person name="D'Amico-Willman K.M."/>
            <person name="Ouma W.Z."/>
            <person name="Meulia T."/>
            <person name="Sideli G.M."/>
            <person name="Gradziel T.M."/>
            <person name="Fresnedo-Ramirez J."/>
        </authorList>
    </citation>
    <scope>NUCLEOTIDE SEQUENCE [LARGE SCALE GENOMIC DNA]</scope>
    <source>
        <strain evidence="3">Clone GOH B32 T37-40</strain>
    </source>
</reference>
<dbReference type="InterPro" id="IPR036397">
    <property type="entry name" value="RNaseH_sf"/>
</dbReference>
<accession>A0AAD4WF31</accession>
<dbReference type="InterPro" id="IPR012337">
    <property type="entry name" value="RNaseH-like_sf"/>
</dbReference>
<dbReference type="Proteomes" id="UP001054821">
    <property type="component" value="Chromosome 3"/>
</dbReference>
<keyword evidence="4" id="KW-1185">Reference proteome</keyword>
<sequence>MTWVSHLKTKGEVSSRFQQFYQMVETQFHARIQVLRSDNGGEFLNHDLNQFLQGHGIIHQGSCLYTPQQKGDVTLHRSDLLPVESNQSPLLSSLTTETLLKNDQSPVDRDRSPEENDPLSPCCQNQEEEIEPFYEILPTSAPVPH</sequence>
<proteinExistence type="predicted"/>
<dbReference type="EMBL" id="JAJFAZ020000003">
    <property type="protein sequence ID" value="KAI5341494.1"/>
    <property type="molecule type" value="Genomic_DNA"/>
</dbReference>
<gene>
    <name evidence="3" type="ORF">L3X38_020768</name>
</gene>
<feature type="domain" description="Integrase catalytic" evidence="2">
    <location>
        <begin position="1"/>
        <end position="73"/>
    </location>
</feature>
<dbReference type="PANTHER" id="PTHR42648">
    <property type="entry name" value="TRANSPOSASE, PUTATIVE-RELATED"/>
    <property type="match status" value="1"/>
</dbReference>
<evidence type="ECO:0000313" key="3">
    <source>
        <dbReference type="EMBL" id="KAI5341494.1"/>
    </source>
</evidence>
<dbReference type="InterPro" id="IPR039537">
    <property type="entry name" value="Retrotran_Ty1/copia-like"/>
</dbReference>